<keyword evidence="4" id="KW-1185">Reference proteome</keyword>
<evidence type="ECO:0000259" key="2">
    <source>
        <dbReference type="Pfam" id="PF12697"/>
    </source>
</evidence>
<dbReference type="SUPFAM" id="SSF53474">
    <property type="entry name" value="alpha/beta-Hydrolases"/>
    <property type="match status" value="1"/>
</dbReference>
<feature type="region of interest" description="Disordered" evidence="1">
    <location>
        <begin position="86"/>
        <end position="142"/>
    </location>
</feature>
<dbReference type="EMBL" id="CAJPDT010000124">
    <property type="protein sequence ID" value="CAF9939862.1"/>
    <property type="molecule type" value="Genomic_DNA"/>
</dbReference>
<dbReference type="Proteomes" id="UP000664534">
    <property type="component" value="Unassembled WGS sequence"/>
</dbReference>
<feature type="compositionally biased region" description="Basic and acidic residues" evidence="1">
    <location>
        <begin position="86"/>
        <end position="113"/>
    </location>
</feature>
<dbReference type="AlphaFoldDB" id="A0A8H3J365"/>
<reference evidence="3" key="1">
    <citation type="submission" date="2021-03" db="EMBL/GenBank/DDBJ databases">
        <authorList>
            <person name="Tagirdzhanova G."/>
        </authorList>
    </citation>
    <scope>NUCLEOTIDE SEQUENCE</scope>
</reference>
<comment type="caution">
    <text evidence="3">The sequence shown here is derived from an EMBL/GenBank/DDBJ whole genome shotgun (WGS) entry which is preliminary data.</text>
</comment>
<dbReference type="InterPro" id="IPR052897">
    <property type="entry name" value="Sec-Metab_Biosynth_Hydrolase"/>
</dbReference>
<feature type="compositionally biased region" description="Acidic residues" evidence="1">
    <location>
        <begin position="114"/>
        <end position="128"/>
    </location>
</feature>
<feature type="domain" description="AB hydrolase-1" evidence="2">
    <location>
        <begin position="23"/>
        <end position="305"/>
    </location>
</feature>
<evidence type="ECO:0000313" key="3">
    <source>
        <dbReference type="EMBL" id="CAF9939862.1"/>
    </source>
</evidence>
<feature type="compositionally biased region" description="Basic and acidic residues" evidence="1">
    <location>
        <begin position="129"/>
        <end position="142"/>
    </location>
</feature>
<dbReference type="Gene3D" id="3.40.50.1820">
    <property type="entry name" value="alpha/beta hydrolase"/>
    <property type="match status" value="1"/>
</dbReference>
<gene>
    <name evidence="3" type="ORF">IMSHALPRED_001660</name>
</gene>
<dbReference type="InterPro" id="IPR029058">
    <property type="entry name" value="AB_hydrolase_fold"/>
</dbReference>
<protein>
    <recommendedName>
        <fullName evidence="2">AB hydrolase-1 domain-containing protein</fullName>
    </recommendedName>
</protein>
<dbReference type="InterPro" id="IPR000073">
    <property type="entry name" value="AB_hydrolase_1"/>
</dbReference>
<evidence type="ECO:0000313" key="4">
    <source>
        <dbReference type="Proteomes" id="UP000664534"/>
    </source>
</evidence>
<dbReference type="OrthoDB" id="1263307at2759"/>
<dbReference type="PANTHER" id="PTHR37017:SF11">
    <property type="entry name" value="ESTERASE_LIPASE_THIOESTERASE DOMAIN-CONTAINING PROTEIN"/>
    <property type="match status" value="1"/>
</dbReference>
<proteinExistence type="predicted"/>
<name>A0A8H3J365_9LECA</name>
<organism evidence="3 4">
    <name type="scientific">Imshaugia aleurites</name>
    <dbReference type="NCBI Taxonomy" id="172621"/>
    <lineage>
        <taxon>Eukaryota</taxon>
        <taxon>Fungi</taxon>
        <taxon>Dikarya</taxon>
        <taxon>Ascomycota</taxon>
        <taxon>Pezizomycotina</taxon>
        <taxon>Lecanoromycetes</taxon>
        <taxon>OSLEUM clade</taxon>
        <taxon>Lecanoromycetidae</taxon>
        <taxon>Lecanorales</taxon>
        <taxon>Lecanorineae</taxon>
        <taxon>Parmeliaceae</taxon>
        <taxon>Imshaugia</taxon>
    </lineage>
</organism>
<dbReference type="PANTHER" id="PTHR37017">
    <property type="entry name" value="AB HYDROLASE-1 DOMAIN-CONTAINING PROTEIN-RELATED"/>
    <property type="match status" value="1"/>
</dbReference>
<sequence>MTPLGSLGDLSHLVVPKPEKPTVVFIPGAFHTAAHFGPLSRYLETHDCESFAISLPSITGKAGMTTPGMAEDVAAIRGVLEELVWDKEGGDKADGEKDANDTDDHEEQEKRNNDDDDDHQEKSDDDDNVSEKPRPIERDPGKKDVVLVMHASGAAPACQAITDLERSHRIKDGKKGGIISLFFIGGLLVEEGETLGSTMERLGGTPLPAYAEIDGPILRPINATSHLYRDLPPEKAAYWTSQLSPQSASVYTTAVQNTCWELDVPVTYVRCAKDAELQIKDAMVAKMRRAHWDVRTIEAGCSPFLSCVEEVGDLVLEATQPA</sequence>
<dbReference type="Pfam" id="PF12697">
    <property type="entry name" value="Abhydrolase_6"/>
    <property type="match status" value="1"/>
</dbReference>
<evidence type="ECO:0000256" key="1">
    <source>
        <dbReference type="SAM" id="MobiDB-lite"/>
    </source>
</evidence>
<accession>A0A8H3J365</accession>